<proteinExistence type="predicted"/>
<organism evidence="2 3">
    <name type="scientific">Trichogramma brassicae</name>
    <dbReference type="NCBI Taxonomy" id="86971"/>
    <lineage>
        <taxon>Eukaryota</taxon>
        <taxon>Metazoa</taxon>
        <taxon>Ecdysozoa</taxon>
        <taxon>Arthropoda</taxon>
        <taxon>Hexapoda</taxon>
        <taxon>Insecta</taxon>
        <taxon>Pterygota</taxon>
        <taxon>Neoptera</taxon>
        <taxon>Endopterygota</taxon>
        <taxon>Hymenoptera</taxon>
        <taxon>Apocrita</taxon>
        <taxon>Proctotrupomorpha</taxon>
        <taxon>Chalcidoidea</taxon>
        <taxon>Trichogrammatidae</taxon>
        <taxon>Trichogramma</taxon>
    </lineage>
</organism>
<evidence type="ECO:0000313" key="3">
    <source>
        <dbReference type="Proteomes" id="UP000479190"/>
    </source>
</evidence>
<protein>
    <submittedName>
        <fullName evidence="2">Uncharacterized protein</fullName>
    </submittedName>
</protein>
<dbReference type="EMBL" id="CADCXV010001266">
    <property type="protein sequence ID" value="CAB0043069.1"/>
    <property type="molecule type" value="Genomic_DNA"/>
</dbReference>
<feature type="compositionally biased region" description="Low complexity" evidence="1">
    <location>
        <begin position="1"/>
        <end position="10"/>
    </location>
</feature>
<feature type="region of interest" description="Disordered" evidence="1">
    <location>
        <begin position="1"/>
        <end position="51"/>
    </location>
</feature>
<evidence type="ECO:0000256" key="1">
    <source>
        <dbReference type="SAM" id="MobiDB-lite"/>
    </source>
</evidence>
<gene>
    <name evidence="2" type="ORF">TBRA_LOCUS14657</name>
</gene>
<accession>A0A6H5J4F9</accession>
<keyword evidence="3" id="KW-1185">Reference proteome</keyword>
<name>A0A6H5J4F9_9HYME</name>
<sequence>MSSSSQGSRKSVGRPLVSRASMEATSTSVRPLYDRLNQRTNPLPPGRSKIH</sequence>
<dbReference type="Proteomes" id="UP000479190">
    <property type="component" value="Unassembled WGS sequence"/>
</dbReference>
<feature type="non-terminal residue" evidence="2">
    <location>
        <position position="51"/>
    </location>
</feature>
<dbReference type="AlphaFoldDB" id="A0A6H5J4F9"/>
<evidence type="ECO:0000313" key="2">
    <source>
        <dbReference type="EMBL" id="CAB0043069.1"/>
    </source>
</evidence>
<reference evidence="2 3" key="1">
    <citation type="submission" date="2020-02" db="EMBL/GenBank/DDBJ databases">
        <authorList>
            <person name="Ferguson B K."/>
        </authorList>
    </citation>
    <scope>NUCLEOTIDE SEQUENCE [LARGE SCALE GENOMIC DNA]</scope>
</reference>